<keyword evidence="5 7" id="KW-1133">Transmembrane helix</keyword>
<organism evidence="9 10">
    <name type="scientific">Demequina lignilytica</name>
    <dbReference type="NCBI Taxonomy" id="3051663"/>
    <lineage>
        <taxon>Bacteria</taxon>
        <taxon>Bacillati</taxon>
        <taxon>Actinomycetota</taxon>
        <taxon>Actinomycetes</taxon>
        <taxon>Micrococcales</taxon>
        <taxon>Demequinaceae</taxon>
        <taxon>Demequina</taxon>
    </lineage>
</organism>
<dbReference type="InterPro" id="IPR051393">
    <property type="entry name" value="ABC_transporter_permease"/>
</dbReference>
<dbReference type="PANTHER" id="PTHR30193">
    <property type="entry name" value="ABC TRANSPORTER PERMEASE PROTEIN"/>
    <property type="match status" value="1"/>
</dbReference>
<evidence type="ECO:0000313" key="9">
    <source>
        <dbReference type="EMBL" id="MDN4487770.1"/>
    </source>
</evidence>
<evidence type="ECO:0000256" key="6">
    <source>
        <dbReference type="ARBA" id="ARBA00023136"/>
    </source>
</evidence>
<dbReference type="CDD" id="cd06261">
    <property type="entry name" value="TM_PBP2"/>
    <property type="match status" value="1"/>
</dbReference>
<evidence type="ECO:0000256" key="5">
    <source>
        <dbReference type="ARBA" id="ARBA00022989"/>
    </source>
</evidence>
<protein>
    <submittedName>
        <fullName evidence="9">Sugar ABC transporter permease</fullName>
    </submittedName>
</protein>
<feature type="transmembrane region" description="Helical" evidence="7">
    <location>
        <begin position="92"/>
        <end position="112"/>
    </location>
</feature>
<feature type="transmembrane region" description="Helical" evidence="7">
    <location>
        <begin position="216"/>
        <end position="234"/>
    </location>
</feature>
<dbReference type="EMBL" id="JAUHPX010000003">
    <property type="protein sequence ID" value="MDN4487770.1"/>
    <property type="molecule type" value="Genomic_DNA"/>
</dbReference>
<feature type="transmembrane region" description="Helical" evidence="7">
    <location>
        <begin position="59"/>
        <end position="80"/>
    </location>
</feature>
<sequence length="280" mass="30512">MATPAILGLVVFFVLPLGAAVVISFTDWGLLSSPEFIGLDNYRAIFSDPLVGKSLGVTFYFALLSVPTGIIGALLMALLLNQKTRFNRLFVVLFYLPSILPVVAVIVVWLWLLDPSYGLVNQGLEKVGLPTLDWFSDPNLVIPSFVLMNLWGVGGSALIFLAARRGISPTLYEAASLDGAGPWQQFKAVTLPMLSPVILFTLVIGIIAAMQTFAQGFLIGSGSGQSALFFNLYLYQRAFQGGQMGYASALAMLLFFITLILTAITFRSSSLWVFYESRQK</sequence>
<gene>
    <name evidence="9" type="ORF">QQX10_06265</name>
</gene>
<evidence type="ECO:0000256" key="1">
    <source>
        <dbReference type="ARBA" id="ARBA00004651"/>
    </source>
</evidence>
<evidence type="ECO:0000256" key="2">
    <source>
        <dbReference type="ARBA" id="ARBA00022448"/>
    </source>
</evidence>
<dbReference type="InterPro" id="IPR035906">
    <property type="entry name" value="MetI-like_sf"/>
</dbReference>
<comment type="caution">
    <text evidence="9">The sequence shown here is derived from an EMBL/GenBank/DDBJ whole genome shotgun (WGS) entry which is preliminary data.</text>
</comment>
<keyword evidence="2 7" id="KW-0813">Transport</keyword>
<dbReference type="GO" id="GO:0005886">
    <property type="term" value="C:plasma membrane"/>
    <property type="evidence" value="ECO:0007669"/>
    <property type="project" value="UniProtKB-SubCell"/>
</dbReference>
<evidence type="ECO:0000313" key="10">
    <source>
        <dbReference type="Proteomes" id="UP001172737"/>
    </source>
</evidence>
<dbReference type="PROSITE" id="PS50928">
    <property type="entry name" value="ABC_TM1"/>
    <property type="match status" value="1"/>
</dbReference>
<name>A0AAW7M8E5_9MICO</name>
<evidence type="ECO:0000256" key="3">
    <source>
        <dbReference type="ARBA" id="ARBA00022475"/>
    </source>
</evidence>
<comment type="subcellular location">
    <subcellularLocation>
        <location evidence="1 7">Cell membrane</location>
        <topology evidence="1 7">Multi-pass membrane protein</topology>
    </subcellularLocation>
</comment>
<keyword evidence="3" id="KW-1003">Cell membrane</keyword>
<feature type="transmembrane region" description="Helical" evidence="7">
    <location>
        <begin position="140"/>
        <end position="163"/>
    </location>
</feature>
<dbReference type="Gene3D" id="1.10.3720.10">
    <property type="entry name" value="MetI-like"/>
    <property type="match status" value="1"/>
</dbReference>
<accession>A0AAW7M8E5</accession>
<dbReference type="Proteomes" id="UP001172737">
    <property type="component" value="Unassembled WGS sequence"/>
</dbReference>
<keyword evidence="6 7" id="KW-0472">Membrane</keyword>
<dbReference type="SUPFAM" id="SSF161098">
    <property type="entry name" value="MetI-like"/>
    <property type="match status" value="1"/>
</dbReference>
<dbReference type="RefSeq" id="WP_301119104.1">
    <property type="nucleotide sequence ID" value="NZ_JAUHPX010000003.1"/>
</dbReference>
<feature type="transmembrane region" description="Helical" evidence="7">
    <location>
        <begin position="191"/>
        <end position="210"/>
    </location>
</feature>
<keyword evidence="10" id="KW-1185">Reference proteome</keyword>
<feature type="domain" description="ABC transmembrane type-1" evidence="8">
    <location>
        <begin position="55"/>
        <end position="265"/>
    </location>
</feature>
<evidence type="ECO:0000256" key="4">
    <source>
        <dbReference type="ARBA" id="ARBA00022692"/>
    </source>
</evidence>
<dbReference type="Pfam" id="PF00528">
    <property type="entry name" value="BPD_transp_1"/>
    <property type="match status" value="1"/>
</dbReference>
<reference evidence="9" key="1">
    <citation type="submission" date="2023-06" db="EMBL/GenBank/DDBJ databases">
        <title>Sysu t00039.</title>
        <authorList>
            <person name="Gao L."/>
            <person name="Fang B.-Z."/>
            <person name="Li W.-J."/>
        </authorList>
    </citation>
    <scope>NUCLEOTIDE SEQUENCE</scope>
    <source>
        <strain evidence="9">SYSU T00039</strain>
    </source>
</reference>
<evidence type="ECO:0000256" key="7">
    <source>
        <dbReference type="RuleBase" id="RU363032"/>
    </source>
</evidence>
<evidence type="ECO:0000259" key="8">
    <source>
        <dbReference type="PROSITE" id="PS50928"/>
    </source>
</evidence>
<feature type="transmembrane region" description="Helical" evidence="7">
    <location>
        <begin position="246"/>
        <end position="266"/>
    </location>
</feature>
<dbReference type="GO" id="GO:0055085">
    <property type="term" value="P:transmembrane transport"/>
    <property type="evidence" value="ECO:0007669"/>
    <property type="project" value="InterPro"/>
</dbReference>
<dbReference type="AlphaFoldDB" id="A0AAW7M8E5"/>
<dbReference type="InterPro" id="IPR000515">
    <property type="entry name" value="MetI-like"/>
</dbReference>
<proteinExistence type="inferred from homology"/>
<keyword evidence="4 7" id="KW-0812">Transmembrane</keyword>
<comment type="similarity">
    <text evidence="7">Belongs to the binding-protein-dependent transport system permease family.</text>
</comment>
<dbReference type="PANTHER" id="PTHR30193:SF1">
    <property type="entry name" value="ABC TRANSPORTER PERMEASE PROTEIN YESP-RELATED"/>
    <property type="match status" value="1"/>
</dbReference>